<sequence length="110" mass="12827">MATLLNTGFALFLKELFDSNYISTIKDKLIENIDIKSAQILNKSIRKRSISRLFNRFVLFSLLLFSGGLGYYYYRMFYKKQAKGDSTDRAYNFFSDIFSKLPKKNSSSSR</sequence>
<protein>
    <submittedName>
        <fullName evidence="2">Uncharacterized protein</fullName>
    </submittedName>
</protein>
<dbReference type="EMBL" id="JAPCXC010000048">
    <property type="protein sequence ID" value="KAJ1608159.1"/>
    <property type="molecule type" value="Genomic_DNA"/>
</dbReference>
<feature type="transmembrane region" description="Helical" evidence="1">
    <location>
        <begin position="53"/>
        <end position="74"/>
    </location>
</feature>
<dbReference type="Proteomes" id="UP001067231">
    <property type="component" value="Unassembled WGS sequence"/>
</dbReference>
<reference evidence="2" key="1">
    <citation type="submission" date="2022-10" db="EMBL/GenBank/DDBJ databases">
        <title>Adaptive evolution leads to modifications in subtelomeric GC content in a zoonotic Cryptosporidium species.</title>
        <authorList>
            <person name="Li J."/>
            <person name="Feng Y."/>
            <person name="Xiao L."/>
        </authorList>
    </citation>
    <scope>NUCLEOTIDE SEQUENCE</scope>
    <source>
        <strain evidence="2">33844</strain>
    </source>
</reference>
<proteinExistence type="predicted"/>
<dbReference type="OrthoDB" id="343851at2759"/>
<keyword evidence="1" id="KW-0472">Membrane</keyword>
<name>A0A9D5HV56_9CRYT</name>
<accession>A0A9D5HV56</accession>
<evidence type="ECO:0000313" key="2">
    <source>
        <dbReference type="EMBL" id="KAJ1608159.1"/>
    </source>
</evidence>
<gene>
    <name evidence="2" type="ORF">OJ253_2055</name>
</gene>
<keyword evidence="1" id="KW-0812">Transmembrane</keyword>
<organism evidence="2">
    <name type="scientific">Cryptosporidium canis</name>
    <dbReference type="NCBI Taxonomy" id="195482"/>
    <lineage>
        <taxon>Eukaryota</taxon>
        <taxon>Sar</taxon>
        <taxon>Alveolata</taxon>
        <taxon>Apicomplexa</taxon>
        <taxon>Conoidasida</taxon>
        <taxon>Coccidia</taxon>
        <taxon>Eucoccidiorida</taxon>
        <taxon>Eimeriorina</taxon>
        <taxon>Cryptosporidiidae</taxon>
        <taxon>Cryptosporidium</taxon>
    </lineage>
</organism>
<keyword evidence="1" id="KW-1133">Transmembrane helix</keyword>
<evidence type="ECO:0000256" key="1">
    <source>
        <dbReference type="SAM" id="Phobius"/>
    </source>
</evidence>
<dbReference type="AlphaFoldDB" id="A0A9D5HV56"/>
<comment type="caution">
    <text evidence="2">The sequence shown here is derived from an EMBL/GenBank/DDBJ whole genome shotgun (WGS) entry which is preliminary data.</text>
</comment>